<evidence type="ECO:0000256" key="8">
    <source>
        <dbReference type="SAM" id="MobiDB-lite"/>
    </source>
</evidence>
<evidence type="ECO:0008006" key="12">
    <source>
        <dbReference type="Google" id="ProtNLM"/>
    </source>
</evidence>
<feature type="transmembrane region" description="Helical" evidence="9">
    <location>
        <begin position="117"/>
        <end position="135"/>
    </location>
</feature>
<dbReference type="PANTHER" id="PTHR37814">
    <property type="entry name" value="CONSERVED MEMBRANE PROTEIN"/>
    <property type="match status" value="1"/>
</dbReference>
<dbReference type="EMBL" id="JAFJZZ010000001">
    <property type="protein sequence ID" value="MBN7772248.1"/>
    <property type="molecule type" value="Genomic_DNA"/>
</dbReference>
<feature type="region of interest" description="Disordered" evidence="8">
    <location>
        <begin position="357"/>
        <end position="386"/>
    </location>
</feature>
<evidence type="ECO:0000256" key="5">
    <source>
        <dbReference type="ARBA" id="ARBA00022692"/>
    </source>
</evidence>
<evidence type="ECO:0000313" key="11">
    <source>
        <dbReference type="Proteomes" id="UP000664545"/>
    </source>
</evidence>
<feature type="transmembrane region" description="Helical" evidence="9">
    <location>
        <begin position="218"/>
        <end position="241"/>
    </location>
</feature>
<evidence type="ECO:0000256" key="7">
    <source>
        <dbReference type="ARBA" id="ARBA00023136"/>
    </source>
</evidence>
<dbReference type="GO" id="GO:0005886">
    <property type="term" value="C:plasma membrane"/>
    <property type="evidence" value="ECO:0007669"/>
    <property type="project" value="UniProtKB-SubCell"/>
</dbReference>
<feature type="transmembrane region" description="Helical" evidence="9">
    <location>
        <begin position="267"/>
        <end position="288"/>
    </location>
</feature>
<feature type="transmembrane region" description="Helical" evidence="9">
    <location>
        <begin position="7"/>
        <end position="25"/>
    </location>
</feature>
<keyword evidence="6 9" id="KW-1133">Transmembrane helix</keyword>
<evidence type="ECO:0000256" key="9">
    <source>
        <dbReference type="SAM" id="Phobius"/>
    </source>
</evidence>
<sequence length="386" mass="41828">MKENHKLGVLGVALMYVGAIMGAGFASGREIWQYFGLFGVKGFIGVAVVGCLLMAIGVMTSRIARSLHTNDMGKVIVPGNHPGLIEFVGYFMAIMLFTVLVAMSAACGALFHQQFGQSRIVGGMLITALVILTVIGGFERVAKVFRCIMPLLLCVVLSLSLIVIFSDLPKSSIQAEMAPSPFAPNWILAAMIYVSYNILAVIPIVATASINAKNDRTAVTGTILGALFLGALAFLLTMAMFRDMGFSQAMDMPMLAYSARISKGVNVLYTSVLLFAIYSSATSNYYGFTTKIKPSPTRKLKIILLACLGFIFGLIGFTNVVAFVLPIEGLMGFVIIAMITMNYRRVMKMDKKIAEEDSQIVSSQQNSSEDEHAKETENKPLKEEIS</sequence>
<feature type="transmembrane region" description="Helical" evidence="9">
    <location>
        <begin position="147"/>
        <end position="166"/>
    </location>
</feature>
<name>A0A939D7M9_CLOAM</name>
<evidence type="ECO:0000256" key="3">
    <source>
        <dbReference type="ARBA" id="ARBA00022448"/>
    </source>
</evidence>
<evidence type="ECO:0000256" key="6">
    <source>
        <dbReference type="ARBA" id="ARBA00022989"/>
    </source>
</evidence>
<dbReference type="InterPro" id="IPR038728">
    <property type="entry name" value="YkvI-like"/>
</dbReference>
<feature type="transmembrane region" description="Helical" evidence="9">
    <location>
        <begin position="186"/>
        <end position="206"/>
    </location>
</feature>
<feature type="transmembrane region" description="Helical" evidence="9">
    <location>
        <begin position="31"/>
        <end position="56"/>
    </location>
</feature>
<evidence type="ECO:0000313" key="10">
    <source>
        <dbReference type="EMBL" id="MBN7772248.1"/>
    </source>
</evidence>
<feature type="transmembrane region" description="Helical" evidence="9">
    <location>
        <begin position="87"/>
        <end position="111"/>
    </location>
</feature>
<gene>
    <name evidence="10" type="ORF">JYB65_02625</name>
</gene>
<organism evidence="10 11">
    <name type="scientific">Clostridium aminobutyricum</name>
    <dbReference type="NCBI Taxonomy" id="33953"/>
    <lineage>
        <taxon>Bacteria</taxon>
        <taxon>Bacillati</taxon>
        <taxon>Bacillota</taxon>
        <taxon>Clostridia</taxon>
        <taxon>Eubacteriales</taxon>
        <taxon>Clostridiaceae</taxon>
        <taxon>Clostridium</taxon>
    </lineage>
</organism>
<dbReference type="AlphaFoldDB" id="A0A939D7M9"/>
<dbReference type="Proteomes" id="UP000664545">
    <property type="component" value="Unassembled WGS sequence"/>
</dbReference>
<keyword evidence="7 9" id="KW-0472">Membrane</keyword>
<keyword evidence="4" id="KW-1003">Cell membrane</keyword>
<dbReference type="Gene3D" id="1.20.1740.10">
    <property type="entry name" value="Amino acid/polyamine transporter I"/>
    <property type="match status" value="1"/>
</dbReference>
<evidence type="ECO:0000256" key="1">
    <source>
        <dbReference type="ARBA" id="ARBA00004651"/>
    </source>
</evidence>
<evidence type="ECO:0000256" key="2">
    <source>
        <dbReference type="ARBA" id="ARBA00009261"/>
    </source>
</evidence>
<dbReference type="InterPro" id="IPR001463">
    <property type="entry name" value="Na/Ala_symport"/>
</dbReference>
<keyword evidence="11" id="KW-1185">Reference proteome</keyword>
<comment type="similarity">
    <text evidence="2">Belongs to the alanine or glycine:cation symporter (AGCS) (TC 2.A.25) family.</text>
</comment>
<comment type="subcellular location">
    <subcellularLocation>
        <location evidence="1">Cell membrane</location>
        <topology evidence="1">Multi-pass membrane protein</topology>
    </subcellularLocation>
</comment>
<dbReference type="PANTHER" id="PTHR37814:SF1">
    <property type="entry name" value="MEMBRANE PROTEIN"/>
    <property type="match status" value="1"/>
</dbReference>
<feature type="compositionally biased region" description="Basic and acidic residues" evidence="8">
    <location>
        <begin position="369"/>
        <end position="386"/>
    </location>
</feature>
<evidence type="ECO:0000256" key="4">
    <source>
        <dbReference type="ARBA" id="ARBA00022475"/>
    </source>
</evidence>
<reference evidence="10" key="1">
    <citation type="submission" date="2021-02" db="EMBL/GenBank/DDBJ databases">
        <title>Abyssanaerobacter marinus gen.nov., sp., nov, anaerobic bacterium isolated from the Onnuri vent field of Indian Ocean and suggestion of Mogibacteriaceae fam. nov., and proposal of reclassification of ambiguous this family's genus member.</title>
        <authorList>
            <person name="Kim Y.J."/>
            <person name="Yang J.-A."/>
        </authorList>
    </citation>
    <scope>NUCLEOTIDE SEQUENCE</scope>
    <source>
        <strain evidence="10">DSM 2634</strain>
    </source>
</reference>
<feature type="transmembrane region" description="Helical" evidence="9">
    <location>
        <begin position="300"/>
        <end position="317"/>
    </location>
</feature>
<protein>
    <recommendedName>
        <fullName evidence="12">Transporter</fullName>
    </recommendedName>
</protein>
<dbReference type="GO" id="GO:0005283">
    <property type="term" value="F:amino acid:sodium symporter activity"/>
    <property type="evidence" value="ECO:0007669"/>
    <property type="project" value="InterPro"/>
</dbReference>
<feature type="transmembrane region" description="Helical" evidence="9">
    <location>
        <begin position="323"/>
        <end position="343"/>
    </location>
</feature>
<dbReference type="RefSeq" id="WP_206581066.1">
    <property type="nucleotide sequence ID" value="NZ_JAFJZZ010000001.1"/>
</dbReference>
<accession>A0A939D7M9</accession>
<proteinExistence type="inferred from homology"/>
<keyword evidence="5 9" id="KW-0812">Transmembrane</keyword>
<dbReference type="PRINTS" id="PR00175">
    <property type="entry name" value="NAALASMPORT"/>
</dbReference>
<keyword evidence="3" id="KW-0813">Transport</keyword>
<comment type="caution">
    <text evidence="10">The sequence shown here is derived from an EMBL/GenBank/DDBJ whole genome shotgun (WGS) entry which is preliminary data.</text>
</comment>